<organism evidence="3 4">
    <name type="scientific">Emiliania huxleyi (strain CCMP1516)</name>
    <dbReference type="NCBI Taxonomy" id="280463"/>
    <lineage>
        <taxon>Eukaryota</taxon>
        <taxon>Haptista</taxon>
        <taxon>Haptophyta</taxon>
        <taxon>Prymnesiophyceae</taxon>
        <taxon>Isochrysidales</taxon>
        <taxon>Noelaerhabdaceae</taxon>
        <taxon>Emiliania</taxon>
    </lineage>
</organism>
<dbReference type="EnsemblProtists" id="EOD38063">
    <property type="protein sequence ID" value="EOD38063"/>
    <property type="gene ID" value="EMIHUDRAFT_47350"/>
</dbReference>
<evidence type="ECO:0000259" key="2">
    <source>
        <dbReference type="PROSITE" id="PS50059"/>
    </source>
</evidence>
<evidence type="ECO:0000313" key="4">
    <source>
        <dbReference type="Proteomes" id="UP000013827"/>
    </source>
</evidence>
<keyword evidence="4" id="KW-1185">Reference proteome</keyword>
<accession>A0A0D3KQM8</accession>
<dbReference type="InterPro" id="IPR001179">
    <property type="entry name" value="PPIase_FKBP_dom"/>
</dbReference>
<evidence type="ECO:0000256" key="1">
    <source>
        <dbReference type="PROSITE-ProRule" id="PRU00277"/>
    </source>
</evidence>
<proteinExistence type="predicted"/>
<dbReference type="GO" id="GO:0003755">
    <property type="term" value="F:peptidyl-prolyl cis-trans isomerase activity"/>
    <property type="evidence" value="ECO:0007669"/>
    <property type="project" value="UniProtKB-KW"/>
</dbReference>
<dbReference type="Pfam" id="PF01346">
    <property type="entry name" value="FKBP_N"/>
    <property type="match status" value="1"/>
</dbReference>
<dbReference type="Pfam" id="PF00254">
    <property type="entry name" value="FKBP_C"/>
    <property type="match status" value="1"/>
</dbReference>
<dbReference type="GeneID" id="17284419"/>
<dbReference type="Proteomes" id="UP000013827">
    <property type="component" value="Unassembled WGS sequence"/>
</dbReference>
<protein>
    <recommendedName>
        <fullName evidence="1">peptidylprolyl isomerase</fullName>
        <ecNumber evidence="1">5.2.1.8</ecNumber>
    </recommendedName>
</protein>
<comment type="catalytic activity">
    <reaction evidence="1">
        <text>[protein]-peptidylproline (omega=180) = [protein]-peptidylproline (omega=0)</text>
        <dbReference type="Rhea" id="RHEA:16237"/>
        <dbReference type="Rhea" id="RHEA-COMP:10747"/>
        <dbReference type="Rhea" id="RHEA-COMP:10748"/>
        <dbReference type="ChEBI" id="CHEBI:83833"/>
        <dbReference type="ChEBI" id="CHEBI:83834"/>
        <dbReference type="EC" id="5.2.1.8"/>
    </reaction>
</comment>
<reference evidence="3" key="2">
    <citation type="submission" date="2024-10" db="UniProtKB">
        <authorList>
            <consortium name="EnsemblProtists"/>
        </authorList>
    </citation>
    <scope>IDENTIFICATION</scope>
</reference>
<keyword evidence="1" id="KW-0413">Isomerase</keyword>
<name>A0A0D3KQM8_EMIH1</name>
<reference evidence="4" key="1">
    <citation type="journal article" date="2013" name="Nature">
        <title>Pan genome of the phytoplankton Emiliania underpins its global distribution.</title>
        <authorList>
            <person name="Read B.A."/>
            <person name="Kegel J."/>
            <person name="Klute M.J."/>
            <person name="Kuo A."/>
            <person name="Lefebvre S.C."/>
            <person name="Maumus F."/>
            <person name="Mayer C."/>
            <person name="Miller J."/>
            <person name="Monier A."/>
            <person name="Salamov A."/>
            <person name="Young J."/>
            <person name="Aguilar M."/>
            <person name="Claverie J.M."/>
            <person name="Frickenhaus S."/>
            <person name="Gonzalez K."/>
            <person name="Herman E.K."/>
            <person name="Lin Y.C."/>
            <person name="Napier J."/>
            <person name="Ogata H."/>
            <person name="Sarno A.F."/>
            <person name="Shmutz J."/>
            <person name="Schroeder D."/>
            <person name="de Vargas C."/>
            <person name="Verret F."/>
            <person name="von Dassow P."/>
            <person name="Valentin K."/>
            <person name="Van de Peer Y."/>
            <person name="Wheeler G."/>
            <person name="Dacks J.B."/>
            <person name="Delwiche C.F."/>
            <person name="Dyhrman S.T."/>
            <person name="Glockner G."/>
            <person name="John U."/>
            <person name="Richards T."/>
            <person name="Worden A.Z."/>
            <person name="Zhang X."/>
            <person name="Grigoriev I.V."/>
            <person name="Allen A.E."/>
            <person name="Bidle K."/>
            <person name="Borodovsky M."/>
            <person name="Bowler C."/>
            <person name="Brownlee C."/>
            <person name="Cock J.M."/>
            <person name="Elias M."/>
            <person name="Gladyshev V.N."/>
            <person name="Groth M."/>
            <person name="Guda C."/>
            <person name="Hadaegh A."/>
            <person name="Iglesias-Rodriguez M.D."/>
            <person name="Jenkins J."/>
            <person name="Jones B.M."/>
            <person name="Lawson T."/>
            <person name="Leese F."/>
            <person name="Lindquist E."/>
            <person name="Lobanov A."/>
            <person name="Lomsadze A."/>
            <person name="Malik S.B."/>
            <person name="Marsh M.E."/>
            <person name="Mackinder L."/>
            <person name="Mock T."/>
            <person name="Mueller-Roeber B."/>
            <person name="Pagarete A."/>
            <person name="Parker M."/>
            <person name="Probert I."/>
            <person name="Quesneville H."/>
            <person name="Raines C."/>
            <person name="Rensing S.A."/>
            <person name="Riano-Pachon D.M."/>
            <person name="Richier S."/>
            <person name="Rokitta S."/>
            <person name="Shiraiwa Y."/>
            <person name="Soanes D.M."/>
            <person name="van der Giezen M."/>
            <person name="Wahlund T.M."/>
            <person name="Williams B."/>
            <person name="Wilson W."/>
            <person name="Wolfe G."/>
            <person name="Wurch L.L."/>
        </authorList>
    </citation>
    <scope>NUCLEOTIDE SEQUENCE</scope>
</reference>
<dbReference type="HOGENOM" id="CLU_013615_7_3_1"/>
<dbReference type="STRING" id="2903.R1DRD5"/>
<dbReference type="EC" id="5.2.1.8" evidence="1"/>
<dbReference type="EnsemblProtists" id="EOD39148">
    <property type="protein sequence ID" value="EOD39148"/>
    <property type="gene ID" value="EMIHUDRAFT_46544"/>
</dbReference>
<dbReference type="PROSITE" id="PS50059">
    <property type="entry name" value="FKBP_PPIASE"/>
    <property type="match status" value="1"/>
</dbReference>
<dbReference type="PaxDb" id="2903-EOD38063"/>
<dbReference type="InterPro" id="IPR000774">
    <property type="entry name" value="PPIase_FKBP_N"/>
</dbReference>
<dbReference type="GO" id="GO:0006457">
    <property type="term" value="P:protein folding"/>
    <property type="evidence" value="ECO:0007669"/>
    <property type="project" value="InterPro"/>
</dbReference>
<evidence type="ECO:0000313" key="3">
    <source>
        <dbReference type="EnsemblProtists" id="EOD38063"/>
    </source>
</evidence>
<sequence length="131" mass="13720">GLAFLEANAEAEGVVVLPSGLQYRALAHGGGETSPAVDSPIEVSWEGFTAAAFNATPRGAPFYSTYAGDGPMPLTPQEGVSAWEEALTLMGEGDRWELFVPAQLGYGEDGMEGVVEKGEALVYVLELAVIE</sequence>
<dbReference type="Gene3D" id="6.10.250.2970">
    <property type="match status" value="1"/>
</dbReference>
<dbReference type="Gene3D" id="3.10.50.40">
    <property type="match status" value="1"/>
</dbReference>
<dbReference type="InterPro" id="IPR046357">
    <property type="entry name" value="PPIase_dom_sf"/>
</dbReference>
<dbReference type="GeneID" id="17283333"/>
<dbReference type="RefSeq" id="XP_005790492.1">
    <property type="nucleotide sequence ID" value="XM_005790435.1"/>
</dbReference>
<dbReference type="eggNOG" id="ENOG502SFB4">
    <property type="taxonomic scope" value="Eukaryota"/>
</dbReference>
<dbReference type="AlphaFoldDB" id="A0A0D3KQM8"/>
<dbReference type="SUPFAM" id="SSF54534">
    <property type="entry name" value="FKBP-like"/>
    <property type="match status" value="1"/>
</dbReference>
<dbReference type="KEGG" id="ehx:EMIHUDRAFT_46544"/>
<keyword evidence="1" id="KW-0697">Rotamase</keyword>
<dbReference type="KEGG" id="ehx:EMIHUDRAFT_47350"/>
<feature type="domain" description="PPIase FKBP-type" evidence="2">
    <location>
        <begin position="38"/>
        <end position="131"/>
    </location>
</feature>
<dbReference type="RefSeq" id="XP_005791577.1">
    <property type="nucleotide sequence ID" value="XM_005791520.1"/>
</dbReference>